<feature type="region of interest" description="Disordered" evidence="6">
    <location>
        <begin position="392"/>
        <end position="425"/>
    </location>
</feature>
<feature type="domain" description="Ubiquitin-like protease family profile" evidence="7">
    <location>
        <begin position="504"/>
        <end position="767"/>
    </location>
</feature>
<feature type="compositionally biased region" description="Polar residues" evidence="6">
    <location>
        <begin position="218"/>
        <end position="258"/>
    </location>
</feature>
<dbReference type="PANTHER" id="PTHR46896">
    <property type="entry name" value="SENTRIN-SPECIFIC PROTEASE"/>
    <property type="match status" value="1"/>
</dbReference>
<feature type="compositionally biased region" description="Basic and acidic residues" evidence="6">
    <location>
        <begin position="20"/>
        <end position="30"/>
    </location>
</feature>
<feature type="compositionally biased region" description="Polar residues" evidence="6">
    <location>
        <begin position="113"/>
        <end position="128"/>
    </location>
</feature>
<evidence type="ECO:0000256" key="6">
    <source>
        <dbReference type="SAM" id="MobiDB-lite"/>
    </source>
</evidence>
<comment type="similarity">
    <text evidence="1">Belongs to the peptidase C48 family.</text>
</comment>
<feature type="region of interest" description="Disordered" evidence="6">
    <location>
        <begin position="99"/>
        <end position="258"/>
    </location>
</feature>
<proteinExistence type="inferred from homology"/>
<dbReference type="Pfam" id="PF02902">
    <property type="entry name" value="Peptidase_C48"/>
    <property type="match status" value="1"/>
</dbReference>
<feature type="compositionally biased region" description="Polar residues" evidence="6">
    <location>
        <begin position="982"/>
        <end position="1005"/>
    </location>
</feature>
<gene>
    <name evidence="8" type="ORF">CCMA1212_005835</name>
</gene>
<evidence type="ECO:0000256" key="1">
    <source>
        <dbReference type="ARBA" id="ARBA00005234"/>
    </source>
</evidence>
<evidence type="ECO:0000313" key="9">
    <source>
        <dbReference type="Proteomes" id="UP001642720"/>
    </source>
</evidence>
<evidence type="ECO:0000256" key="2">
    <source>
        <dbReference type="ARBA" id="ARBA00022553"/>
    </source>
</evidence>
<dbReference type="InterPro" id="IPR051947">
    <property type="entry name" value="Sentrin-specific_protease"/>
</dbReference>
<feature type="compositionally biased region" description="Polar residues" evidence="6">
    <location>
        <begin position="866"/>
        <end position="876"/>
    </location>
</feature>
<reference evidence="8 9" key="1">
    <citation type="submission" date="2018-01" db="EMBL/GenBank/DDBJ databases">
        <title>Genome characterization of the sugarcane-associated fungus Trichoderma ghanense CCMA-1212 and their application in lignocelulose bioconversion.</title>
        <authorList>
            <person name="Steindorff A.S."/>
            <person name="Mendes T.D."/>
            <person name="Vilela E.S.D."/>
            <person name="Rodrigues D.S."/>
            <person name="Formighieri E.F."/>
            <person name="Melo I.S."/>
            <person name="Favaro L.C.L."/>
        </authorList>
    </citation>
    <scope>NUCLEOTIDE SEQUENCE [LARGE SCALE GENOMIC DNA]</scope>
    <source>
        <strain evidence="8 9">CCMA-1212</strain>
    </source>
</reference>
<feature type="region of interest" description="Disordered" evidence="6">
    <location>
        <begin position="1"/>
        <end position="49"/>
    </location>
</feature>
<protein>
    <submittedName>
        <fullName evidence="8">Ubiquitin-like-specific protease 2</fullName>
    </submittedName>
</protein>
<dbReference type="InterPro" id="IPR057501">
    <property type="entry name" value="DeUb_enz_PH"/>
</dbReference>
<sequence length="1036" mass="114651">MDSGQKRINGSVTKPVDTLSAKRFEARNDSDAPPAKRLKKDITRTHGDISPYFPLSTKNNAIHEVLIDDDTIDRRSNSSAGNARTGSLALREFRNLDNVLQTGRPARRRKSRTGSNPSSPLIGATNTRPDVHRSPALQTSKRGGLISVQDSPDVLGAQEPDAGPANVVSDLYSHSTKRDRSYLPRFQQFKRQKSSTTKEPIDISEDELQAEPTKRGGASNQRGAISRASGTSGAPTKNSMRGDIQPTNFGKPSRCSSANSMSISRAVCGKSIYSRDDSPHTVALRLERKGGRRLEPVSEDGQETDGLAWLGIDLGQVRHFGTSEDTRHAFVLRSQKGDAGSKLYLEFENHNSLKSFREALKSSRTVERFIDELEKKAEKAFTEAKNWIASNATSKTNSRAPTGDKEEEDAIQAPSSPDRRSGLNRPKLIDSLMQSAKTSEDSLAAQRTEEEHGFEFDFRRLTRSYDPPTRRRMPSPDTWTTLHPDWQESWQAPLIFPPTGKNRATVDKVDIPRLDEGEFLNDNLINFYIRHLEHKLEKERPELLRKIYFFSTFFFEKLKSTKGKINYDGVKSWTARVDLLSYDYIFVPVNENAHWYLAIICNVPNAAKPVPEDKRGASTTPTPDAIEVADAPTSPNMSSVERNLTDISLEDGTAAVAAPGEKADGVSLCGGIASSVARLTPLKKRKTTGSTHSKLDPTQPRIITLDSLGSAHAPTCRALKEYLIEEAKAKRGIDLTTVPTGMTARGIPEQNNYCDCGVFILAYMEEFLANPDEAARKLLMKEELGWDIRPTDIRNSIRELLFDLQAEQQKRHKQLEEEKRLRKAKRKSMAETSPEASSPLKPVALSPPAPKIPGSFPSESPERKSASGTARSSPVSVQGADNLEGGGLNGEASNQVAQAQPKRKSHEDPRFVSPLSFDKIVVELKPPKGFDRSEFVTSSDDVQIMKETSVSPSEHKGSSNTTAKRRRRHSSVEEVEAPTVRPPSSSRMQIQENKSSTDFSSSRLPRQSIECIESDGDQPKYDGIDRSSKPIEAIVL</sequence>
<feature type="region of interest" description="Disordered" evidence="6">
    <location>
        <begin position="610"/>
        <end position="639"/>
    </location>
</feature>
<evidence type="ECO:0000256" key="5">
    <source>
        <dbReference type="ARBA" id="ARBA00022801"/>
    </source>
</evidence>
<keyword evidence="9" id="KW-1185">Reference proteome</keyword>
<name>A0ABY2H263_9HYPO</name>
<evidence type="ECO:0000256" key="3">
    <source>
        <dbReference type="ARBA" id="ARBA00022670"/>
    </source>
</evidence>
<dbReference type="InterPro" id="IPR003653">
    <property type="entry name" value="Peptidase_C48_C"/>
</dbReference>
<evidence type="ECO:0000259" key="7">
    <source>
        <dbReference type="PROSITE" id="PS50600"/>
    </source>
</evidence>
<keyword evidence="2" id="KW-0597">Phosphoprotein</keyword>
<dbReference type="PANTHER" id="PTHR46896:SF3">
    <property type="entry name" value="FI06413P-RELATED"/>
    <property type="match status" value="1"/>
</dbReference>
<feature type="region of interest" description="Disordered" evidence="6">
    <location>
        <begin position="811"/>
        <end position="916"/>
    </location>
</feature>
<keyword evidence="5" id="KW-0378">Hydrolase</keyword>
<dbReference type="GO" id="GO:0008233">
    <property type="term" value="F:peptidase activity"/>
    <property type="evidence" value="ECO:0007669"/>
    <property type="project" value="UniProtKB-KW"/>
</dbReference>
<dbReference type="SUPFAM" id="SSF54001">
    <property type="entry name" value="Cysteine proteinases"/>
    <property type="match status" value="1"/>
</dbReference>
<dbReference type="RefSeq" id="XP_073558550.1">
    <property type="nucleotide sequence ID" value="XM_073703080.1"/>
</dbReference>
<feature type="compositionally biased region" description="Polar residues" evidence="6">
    <location>
        <begin position="935"/>
        <end position="962"/>
    </location>
</feature>
<dbReference type="Proteomes" id="UP001642720">
    <property type="component" value="Unassembled WGS sequence"/>
</dbReference>
<feature type="compositionally biased region" description="Polar residues" evidence="6">
    <location>
        <begin position="1"/>
        <end position="12"/>
    </location>
</feature>
<dbReference type="Gene3D" id="3.40.395.10">
    <property type="entry name" value="Adenoviral Proteinase, Chain A"/>
    <property type="match status" value="1"/>
</dbReference>
<evidence type="ECO:0000256" key="4">
    <source>
        <dbReference type="ARBA" id="ARBA00022786"/>
    </source>
</evidence>
<comment type="caution">
    <text evidence="8">The sequence shown here is derived from an EMBL/GenBank/DDBJ whole genome shotgun (WGS) entry which is preliminary data.</text>
</comment>
<accession>A0ABY2H263</accession>
<evidence type="ECO:0000313" key="8">
    <source>
        <dbReference type="EMBL" id="TFB02349.1"/>
    </source>
</evidence>
<dbReference type="GO" id="GO:0006508">
    <property type="term" value="P:proteolysis"/>
    <property type="evidence" value="ECO:0007669"/>
    <property type="project" value="UniProtKB-KW"/>
</dbReference>
<dbReference type="Pfam" id="PF25424">
    <property type="entry name" value="PH_35"/>
    <property type="match status" value="1"/>
</dbReference>
<feature type="compositionally biased region" description="Basic and acidic residues" evidence="6">
    <location>
        <begin position="1017"/>
        <end position="1029"/>
    </location>
</feature>
<keyword evidence="4" id="KW-0833">Ubl conjugation pathway</keyword>
<dbReference type="InterPro" id="IPR038765">
    <property type="entry name" value="Papain-like_cys_pep_sf"/>
</dbReference>
<feature type="region of interest" description="Disordered" evidence="6">
    <location>
        <begin position="928"/>
        <end position="1036"/>
    </location>
</feature>
<keyword evidence="3 8" id="KW-0645">Protease</keyword>
<dbReference type="EMBL" id="PPTA01000007">
    <property type="protein sequence ID" value="TFB02349.1"/>
    <property type="molecule type" value="Genomic_DNA"/>
</dbReference>
<dbReference type="GeneID" id="300577530"/>
<organism evidence="8 9">
    <name type="scientific">Trichoderma ghanense</name>
    <dbReference type="NCBI Taxonomy" id="65468"/>
    <lineage>
        <taxon>Eukaryota</taxon>
        <taxon>Fungi</taxon>
        <taxon>Dikarya</taxon>
        <taxon>Ascomycota</taxon>
        <taxon>Pezizomycotina</taxon>
        <taxon>Sordariomycetes</taxon>
        <taxon>Hypocreomycetidae</taxon>
        <taxon>Hypocreales</taxon>
        <taxon>Hypocreaceae</taxon>
        <taxon>Trichoderma</taxon>
    </lineage>
</organism>
<dbReference type="PROSITE" id="PS50600">
    <property type="entry name" value="ULP_PROTEASE"/>
    <property type="match status" value="1"/>
</dbReference>